<dbReference type="InterPro" id="IPR001245">
    <property type="entry name" value="Ser-Thr/Tyr_kinase_cat_dom"/>
</dbReference>
<dbReference type="InterPro" id="IPR036537">
    <property type="entry name" value="Adaptor_Cbl_N_dom_sf"/>
</dbReference>
<dbReference type="PANTHER" id="PTHR24418">
    <property type="entry name" value="TYROSINE-PROTEIN KINASE"/>
    <property type="match status" value="1"/>
</dbReference>
<dbReference type="InterPro" id="IPR006597">
    <property type="entry name" value="Sel1-like"/>
</dbReference>
<organism evidence="4 5">
    <name type="scientific">Racocetra fulgida</name>
    <dbReference type="NCBI Taxonomy" id="60492"/>
    <lineage>
        <taxon>Eukaryota</taxon>
        <taxon>Fungi</taxon>
        <taxon>Fungi incertae sedis</taxon>
        <taxon>Mucoromycota</taxon>
        <taxon>Glomeromycotina</taxon>
        <taxon>Glomeromycetes</taxon>
        <taxon>Diversisporales</taxon>
        <taxon>Gigasporaceae</taxon>
        <taxon>Racocetra</taxon>
    </lineage>
</organism>
<dbReference type="InterPro" id="IPR011009">
    <property type="entry name" value="Kinase-like_dom_sf"/>
</dbReference>
<feature type="domain" description="Protein kinase" evidence="3">
    <location>
        <begin position="286"/>
        <end position="666"/>
    </location>
</feature>
<evidence type="ECO:0000313" key="5">
    <source>
        <dbReference type="Proteomes" id="UP000789396"/>
    </source>
</evidence>
<dbReference type="SUPFAM" id="SSF81901">
    <property type="entry name" value="HCP-like"/>
    <property type="match status" value="1"/>
</dbReference>
<dbReference type="Pfam" id="PF08238">
    <property type="entry name" value="Sel1"/>
    <property type="match status" value="2"/>
</dbReference>
<dbReference type="InterPro" id="IPR050198">
    <property type="entry name" value="Non-receptor_tyrosine_kinases"/>
</dbReference>
<comment type="caution">
    <text evidence="4">The sequence shown here is derived from an EMBL/GenBank/DDBJ whole genome shotgun (WGS) entry which is preliminary data.</text>
</comment>
<evidence type="ECO:0000259" key="3">
    <source>
        <dbReference type="PROSITE" id="PS50011"/>
    </source>
</evidence>
<evidence type="ECO:0000256" key="2">
    <source>
        <dbReference type="ARBA" id="ARBA00022840"/>
    </source>
</evidence>
<accession>A0A9N9F8E1</accession>
<evidence type="ECO:0000313" key="4">
    <source>
        <dbReference type="EMBL" id="CAG8515810.1"/>
    </source>
</evidence>
<dbReference type="AlphaFoldDB" id="A0A9N9F8E1"/>
<dbReference type="GO" id="GO:0005524">
    <property type="term" value="F:ATP binding"/>
    <property type="evidence" value="ECO:0007669"/>
    <property type="project" value="UniProtKB-KW"/>
</dbReference>
<gene>
    <name evidence="4" type="ORF">RFULGI_LOCUS3113</name>
</gene>
<protein>
    <submittedName>
        <fullName evidence="4">7931_t:CDS:1</fullName>
    </submittedName>
</protein>
<dbReference type="OrthoDB" id="2426526at2759"/>
<dbReference type="EMBL" id="CAJVPZ010002581">
    <property type="protein sequence ID" value="CAG8515810.1"/>
    <property type="molecule type" value="Genomic_DNA"/>
</dbReference>
<dbReference type="PROSITE" id="PS00109">
    <property type="entry name" value="PROTEIN_KINASE_TYR"/>
    <property type="match status" value="1"/>
</dbReference>
<dbReference type="GO" id="GO:0004672">
    <property type="term" value="F:protein kinase activity"/>
    <property type="evidence" value="ECO:0007669"/>
    <property type="project" value="InterPro"/>
</dbReference>
<dbReference type="GO" id="GO:0007166">
    <property type="term" value="P:cell surface receptor signaling pathway"/>
    <property type="evidence" value="ECO:0007669"/>
    <property type="project" value="InterPro"/>
</dbReference>
<dbReference type="InterPro" id="IPR008266">
    <property type="entry name" value="Tyr_kinase_AS"/>
</dbReference>
<sequence length="666" mass="76652">MAQHLFISSDSNYDIDIKREDLSDLVLIDRKENEQEVAIKYIIRKNTPQAKKDFDREILKNLETLNQSSTYQDGGDILTELSTNDEHLSQTITELSDIDEPSEKITDESVQNYIEDDCNDCQITNPTTVTLERSVNFDTFSQPIKEAYELFEEIKLSNKNAQLNTRICGVLVEYINLAKCNLENLQDNKSYHAAFATLDNYKLFQIFLQNIRKINSFIKKIFNIRGLRNYIQKTNSGLSLRSIKVEFERLFDEFNKSMLSIKFKTYPNDQVNNLLNDDIEETTKIIYALQCNFKNDHKAMFKAIERTSTRLATKPKLSTVELLNYSIQKVDGLDTSRLKYNTDLRMHVALLKNLEDFTNVNIIKFYGILQDESSSGSIYLIIEKADHGSLKEYYTKYKPLDFLTKSKFALEICTGLVFLNAVNFLHHDIRSENILITNGLTAKIANFKHSRSNSDNSGNLGTDKARIKSMAPEMLKRKHSTKCKYGFKSGNKQKALEYIDKFAEINDFKAIYYKGYFMQQKLFSKHKLSKSEYKRIQKEVARLFELASDANITDAHTKYGDCLFNGYGVQKNQARAIELYTKAANDGNGNVKSYAQFCLGTIYYKGLAGTEDKEEGVHYLRLAALGNYQSAIEAFEEYPGRDKNEVLVMWLNTLIKAYDFRVINSG</sequence>
<dbReference type="Gene3D" id="1.10.510.10">
    <property type="entry name" value="Transferase(Phosphotransferase) domain 1"/>
    <property type="match status" value="1"/>
</dbReference>
<name>A0A9N9F8E1_9GLOM</name>
<keyword evidence="5" id="KW-1185">Reference proteome</keyword>
<keyword evidence="1" id="KW-0547">Nucleotide-binding</keyword>
<dbReference type="Gene3D" id="1.20.930.20">
    <property type="entry name" value="Adaptor protein Cbl, N-terminal domain"/>
    <property type="match status" value="1"/>
</dbReference>
<dbReference type="PROSITE" id="PS50011">
    <property type="entry name" value="PROTEIN_KINASE_DOM"/>
    <property type="match status" value="1"/>
</dbReference>
<dbReference type="Pfam" id="PF07714">
    <property type="entry name" value="PK_Tyr_Ser-Thr"/>
    <property type="match status" value="1"/>
</dbReference>
<dbReference type="Proteomes" id="UP000789396">
    <property type="component" value="Unassembled WGS sequence"/>
</dbReference>
<evidence type="ECO:0000256" key="1">
    <source>
        <dbReference type="ARBA" id="ARBA00022741"/>
    </source>
</evidence>
<proteinExistence type="predicted"/>
<reference evidence="4" key="1">
    <citation type="submission" date="2021-06" db="EMBL/GenBank/DDBJ databases">
        <authorList>
            <person name="Kallberg Y."/>
            <person name="Tangrot J."/>
            <person name="Rosling A."/>
        </authorList>
    </citation>
    <scope>NUCLEOTIDE SEQUENCE</scope>
    <source>
        <strain evidence="4">IN212</strain>
    </source>
</reference>
<dbReference type="InterPro" id="IPR000719">
    <property type="entry name" value="Prot_kinase_dom"/>
</dbReference>
<dbReference type="Gene3D" id="1.25.40.10">
    <property type="entry name" value="Tetratricopeptide repeat domain"/>
    <property type="match status" value="1"/>
</dbReference>
<dbReference type="SUPFAM" id="SSF56112">
    <property type="entry name" value="Protein kinase-like (PK-like)"/>
    <property type="match status" value="1"/>
</dbReference>
<dbReference type="SMART" id="SM00671">
    <property type="entry name" value="SEL1"/>
    <property type="match status" value="2"/>
</dbReference>
<keyword evidence="2" id="KW-0067">ATP-binding</keyword>
<dbReference type="InterPro" id="IPR011990">
    <property type="entry name" value="TPR-like_helical_dom_sf"/>
</dbReference>